<evidence type="ECO:0000256" key="7">
    <source>
        <dbReference type="ARBA" id="ARBA00023065"/>
    </source>
</evidence>
<evidence type="ECO:0000313" key="11">
    <source>
        <dbReference type="EMBL" id="KAF2795761.1"/>
    </source>
</evidence>
<dbReference type="GO" id="GO:0006826">
    <property type="term" value="P:iron ion transport"/>
    <property type="evidence" value="ECO:0007669"/>
    <property type="project" value="TreeGrafter"/>
</dbReference>
<dbReference type="OrthoDB" id="4494341at2759"/>
<dbReference type="PANTHER" id="PTHR32361:SF12">
    <property type="entry name" value="PUTATIVE (AFU_ORTHOLOGUE AFUA_1G14340)-RELATED"/>
    <property type="match status" value="1"/>
</dbReference>
<evidence type="ECO:0000256" key="2">
    <source>
        <dbReference type="ARBA" id="ARBA00006278"/>
    </source>
</evidence>
<dbReference type="AlphaFoldDB" id="A0A6A6XHA3"/>
<name>A0A6A6XHA3_9PLEO</name>
<feature type="transmembrane region" description="Helical" evidence="9">
    <location>
        <begin position="53"/>
        <end position="75"/>
    </location>
</feature>
<dbReference type="GO" id="GO:0005886">
    <property type="term" value="C:plasma membrane"/>
    <property type="evidence" value="ECO:0007669"/>
    <property type="project" value="TreeGrafter"/>
</dbReference>
<evidence type="ECO:0000256" key="9">
    <source>
        <dbReference type="SAM" id="Phobius"/>
    </source>
</evidence>
<evidence type="ECO:0000256" key="6">
    <source>
        <dbReference type="ARBA" id="ARBA00023002"/>
    </source>
</evidence>
<dbReference type="InterPro" id="IPR013121">
    <property type="entry name" value="Fe_red_NAD-bd_6"/>
</dbReference>
<dbReference type="Gene3D" id="3.40.50.80">
    <property type="entry name" value="Nucleotide-binding domain of ferredoxin-NADP reductase (FNR) module"/>
    <property type="match status" value="1"/>
</dbReference>
<evidence type="ECO:0000256" key="3">
    <source>
        <dbReference type="ARBA" id="ARBA00022448"/>
    </source>
</evidence>
<dbReference type="GO" id="GO:0015677">
    <property type="term" value="P:copper ion import"/>
    <property type="evidence" value="ECO:0007669"/>
    <property type="project" value="TreeGrafter"/>
</dbReference>
<dbReference type="Pfam" id="PF08030">
    <property type="entry name" value="NAD_binding_6"/>
    <property type="match status" value="1"/>
</dbReference>
<dbReference type="EMBL" id="MU001849">
    <property type="protein sequence ID" value="KAF2795761.1"/>
    <property type="molecule type" value="Genomic_DNA"/>
</dbReference>
<keyword evidence="6" id="KW-0560">Oxidoreductase</keyword>
<keyword evidence="5 9" id="KW-1133">Transmembrane helix</keyword>
<keyword evidence="3" id="KW-0813">Transport</keyword>
<dbReference type="InterPro" id="IPR013130">
    <property type="entry name" value="Fe3_Rdtase_TM_dom"/>
</dbReference>
<dbReference type="SUPFAM" id="SSF52343">
    <property type="entry name" value="Ferredoxin reductase-like, C-terminal NADP-linked domain"/>
    <property type="match status" value="1"/>
</dbReference>
<dbReference type="SFLD" id="SFLDG01168">
    <property type="entry name" value="Ferric_reductase_subgroup_(FRE"/>
    <property type="match status" value="1"/>
</dbReference>
<dbReference type="GO" id="GO:0006879">
    <property type="term" value="P:intracellular iron ion homeostasis"/>
    <property type="evidence" value="ECO:0007669"/>
    <property type="project" value="TreeGrafter"/>
</dbReference>
<dbReference type="GO" id="GO:0000293">
    <property type="term" value="F:ferric-chelate reductase activity"/>
    <property type="evidence" value="ECO:0007669"/>
    <property type="project" value="UniProtKB-ARBA"/>
</dbReference>
<reference evidence="11" key="1">
    <citation type="journal article" date="2020" name="Stud. Mycol.">
        <title>101 Dothideomycetes genomes: a test case for predicting lifestyles and emergence of pathogens.</title>
        <authorList>
            <person name="Haridas S."/>
            <person name="Albert R."/>
            <person name="Binder M."/>
            <person name="Bloem J."/>
            <person name="Labutti K."/>
            <person name="Salamov A."/>
            <person name="Andreopoulos B."/>
            <person name="Baker S."/>
            <person name="Barry K."/>
            <person name="Bills G."/>
            <person name="Bluhm B."/>
            <person name="Cannon C."/>
            <person name="Castanera R."/>
            <person name="Culley D."/>
            <person name="Daum C."/>
            <person name="Ezra D."/>
            <person name="Gonzalez J."/>
            <person name="Henrissat B."/>
            <person name="Kuo A."/>
            <person name="Liang C."/>
            <person name="Lipzen A."/>
            <person name="Lutzoni F."/>
            <person name="Magnuson J."/>
            <person name="Mondo S."/>
            <person name="Nolan M."/>
            <person name="Ohm R."/>
            <person name="Pangilinan J."/>
            <person name="Park H.-J."/>
            <person name="Ramirez L."/>
            <person name="Alfaro M."/>
            <person name="Sun H."/>
            <person name="Tritt A."/>
            <person name="Yoshinaga Y."/>
            <person name="Zwiers L.-H."/>
            <person name="Turgeon B."/>
            <person name="Goodwin S."/>
            <person name="Spatafora J."/>
            <person name="Crous P."/>
            <person name="Grigoriev I."/>
        </authorList>
    </citation>
    <scope>NUCLEOTIDE SEQUENCE</scope>
    <source>
        <strain evidence="11">CBS 109.77</strain>
    </source>
</reference>
<evidence type="ECO:0000256" key="5">
    <source>
        <dbReference type="ARBA" id="ARBA00022989"/>
    </source>
</evidence>
<evidence type="ECO:0000259" key="10">
    <source>
        <dbReference type="PROSITE" id="PS51384"/>
    </source>
</evidence>
<comment type="subcellular location">
    <subcellularLocation>
        <location evidence="1">Membrane</location>
        <topology evidence="1">Multi-pass membrane protein</topology>
    </subcellularLocation>
</comment>
<dbReference type="PROSITE" id="PS51384">
    <property type="entry name" value="FAD_FR"/>
    <property type="match status" value="1"/>
</dbReference>
<sequence length="620" mass="70035">MSSYSTDPRRVEPVSPAHQLNARAGVLKHWNATGYESLNWSHGLAGVDQDGNYLWVNVLLYAFIIIGGLTLILRVTNMWLRHMRHISVMANPDRQAYWALNRTTWWPWLERHVFVAPLWNKRHNKAFQLSSAIDNGTLPGRWHTIILIVYVACNIAWCLVLPWHEAESKAVIAALRGRSGMLAALNLIPTVLFALRNNPLITLLQVSYDDFNLFHRWAARITILEALVHTAAWAANTAKGMGWKEVGNAIAQEESYGWGMVGTVAFTILGIQAWSPIRHAFYETFLNIHRFMVLVSLVGVYIHLERHGLPQIPWMHLVFIFWGGEWAIRLLTIGYHGLSVKKRSSVTVEAMPGEAVRVTINMVRPWTPRPGCNVHMYMPALALWSSHPFSVAWSPPMSPPADSKEMTLPTLEGEVMAPSAPRKSNQISLICRARTGLTRKMYEKAAKSPNEKFTTFGFIEGPYGGHHSLDSYGTVLLFAGGVGITHQVMYIKHLVDGYHYSKTATQKIVLIWTVPDAECLEWVRPWMDEILRMPGRKKCLRVKLFISRPKNRIENNSETVRMFAGRPKTATLLEEEIKNRVGAMAITVCGSGPFADDVRAAVRPNLQEGAIDFIEEAFTY</sequence>
<keyword evidence="8 9" id="KW-0472">Membrane</keyword>
<proteinExistence type="inferred from homology"/>
<dbReference type="Proteomes" id="UP000799757">
    <property type="component" value="Unassembled WGS sequence"/>
</dbReference>
<dbReference type="InterPro" id="IPR051410">
    <property type="entry name" value="Ferric/Cupric_Reductase"/>
</dbReference>
<protein>
    <recommendedName>
        <fullName evidence="10">FAD-binding FR-type domain-containing protein</fullName>
    </recommendedName>
</protein>
<accession>A0A6A6XHA3</accession>
<evidence type="ECO:0000313" key="12">
    <source>
        <dbReference type="Proteomes" id="UP000799757"/>
    </source>
</evidence>
<keyword evidence="7" id="KW-0406">Ion transport</keyword>
<keyword evidence="4 9" id="KW-0812">Transmembrane</keyword>
<gene>
    <name evidence="11" type="ORF">K505DRAFT_8905</name>
</gene>
<evidence type="ECO:0000256" key="8">
    <source>
        <dbReference type="ARBA" id="ARBA00023136"/>
    </source>
</evidence>
<dbReference type="SFLD" id="SFLDS00052">
    <property type="entry name" value="Ferric_Reductase_Domain"/>
    <property type="match status" value="1"/>
</dbReference>
<dbReference type="Pfam" id="PF01794">
    <property type="entry name" value="Ferric_reduct"/>
    <property type="match status" value="1"/>
</dbReference>
<evidence type="ECO:0000256" key="4">
    <source>
        <dbReference type="ARBA" id="ARBA00022692"/>
    </source>
</evidence>
<organism evidence="11 12">
    <name type="scientific">Melanomma pulvis-pyrius CBS 109.77</name>
    <dbReference type="NCBI Taxonomy" id="1314802"/>
    <lineage>
        <taxon>Eukaryota</taxon>
        <taxon>Fungi</taxon>
        <taxon>Dikarya</taxon>
        <taxon>Ascomycota</taxon>
        <taxon>Pezizomycotina</taxon>
        <taxon>Dothideomycetes</taxon>
        <taxon>Pleosporomycetidae</taxon>
        <taxon>Pleosporales</taxon>
        <taxon>Melanommataceae</taxon>
        <taxon>Melanomma</taxon>
    </lineage>
</organism>
<evidence type="ECO:0000256" key="1">
    <source>
        <dbReference type="ARBA" id="ARBA00004141"/>
    </source>
</evidence>
<dbReference type="InterPro" id="IPR017927">
    <property type="entry name" value="FAD-bd_FR_type"/>
</dbReference>
<dbReference type="CDD" id="cd06186">
    <property type="entry name" value="NOX_Duox_like_FAD_NADP"/>
    <property type="match status" value="1"/>
</dbReference>
<comment type="similarity">
    <text evidence="2">Belongs to the ferric reductase (FRE) family.</text>
</comment>
<dbReference type="InterPro" id="IPR039261">
    <property type="entry name" value="FNR_nucleotide-bd"/>
</dbReference>
<dbReference type="PANTHER" id="PTHR32361">
    <property type="entry name" value="FERRIC/CUPRIC REDUCTASE TRANSMEMBRANE COMPONENT"/>
    <property type="match status" value="1"/>
</dbReference>
<feature type="domain" description="FAD-binding FR-type" evidence="10">
    <location>
        <begin position="333"/>
        <end position="469"/>
    </location>
</feature>
<feature type="transmembrane region" description="Helical" evidence="9">
    <location>
        <begin position="145"/>
        <end position="163"/>
    </location>
</feature>
<keyword evidence="12" id="KW-1185">Reference proteome</keyword>